<dbReference type="InterPro" id="IPR001279">
    <property type="entry name" value="Metallo-B-lactamas"/>
</dbReference>
<keyword evidence="3" id="KW-1185">Reference proteome</keyword>
<dbReference type="GO" id="GO:0018909">
    <property type="term" value="P:dodecyl sulfate metabolic process"/>
    <property type="evidence" value="ECO:0007669"/>
    <property type="project" value="InterPro"/>
</dbReference>
<dbReference type="InterPro" id="IPR052195">
    <property type="entry name" value="Bact_Alkyl/Aryl-Sulfatase"/>
</dbReference>
<dbReference type="EMBL" id="MOEC01000040">
    <property type="protein sequence ID" value="OIS90818.1"/>
    <property type="molecule type" value="Genomic_DNA"/>
</dbReference>
<dbReference type="PANTHER" id="PTHR43223:SF1">
    <property type="entry name" value="ALKYL_ARYL-SULFATASE BDS1"/>
    <property type="match status" value="1"/>
</dbReference>
<sequence length="436" mass="47979">MAGSTLGQVSPIFVDEFAGREQLRASSVEFRKEVIEITNGVYAAIGYSASNVTLIQGNNGSIIVDTSANPVDAQAIVDAFGDRLVRPVRAIIYTHNHPDHSGGANVFAGADKPEIYSHQTLVESGPEFGRGPRDGGDAFGTKLPDDLFINAGTQLEYGRVTPHTREGFLPPTRTFSGENETIEVAGVRMQLIHTPGESPENTAVWIADKEVLIPGDIFLKSYPNLSPIRGLKLRPPKKWIASLDKMLTLNATYMVQGHMRPIFGKDEILKALTEYRDGIKTVLDQTLAGIKQGKTPDELVQEVKLSRELAKSPYLQEFYGSVAWTVRGIYADYVGWFDGNATNLNPLTPAERARKMLNIAGGAEKMLVRAREAVEAKEFQWGAELTDYVLAIDPENTVAKEIKSRAFTELGERQVNATARNYYLTTALYLSKSKDQ</sequence>
<dbReference type="GO" id="GO:0018741">
    <property type="term" value="F:linear primary-alkylsulfatase activity"/>
    <property type="evidence" value="ECO:0007669"/>
    <property type="project" value="InterPro"/>
</dbReference>
<feature type="domain" description="Metallo-beta-lactamase" evidence="1">
    <location>
        <begin position="49"/>
        <end position="258"/>
    </location>
</feature>
<dbReference type="RefSeq" id="WP_071634004.1">
    <property type="nucleotide sequence ID" value="NZ_MOEC01000040.1"/>
</dbReference>
<dbReference type="PANTHER" id="PTHR43223">
    <property type="entry name" value="ALKYL/ARYL-SULFATASE"/>
    <property type="match status" value="1"/>
</dbReference>
<gene>
    <name evidence="2" type="ORF">BLA27_24750</name>
</gene>
<dbReference type="InterPro" id="IPR038536">
    <property type="entry name" value="Alkyl/aryl-sulf_dimr_sf"/>
</dbReference>
<dbReference type="GO" id="GO:0046983">
    <property type="term" value="F:protein dimerization activity"/>
    <property type="evidence" value="ECO:0007669"/>
    <property type="project" value="InterPro"/>
</dbReference>
<dbReference type="Pfam" id="PF14863">
    <property type="entry name" value="Alkyl_sulf_dimr"/>
    <property type="match status" value="1"/>
</dbReference>
<dbReference type="InterPro" id="IPR044097">
    <property type="entry name" value="Bds1/SdsA1_MBL-fold"/>
</dbReference>
<dbReference type="SUPFAM" id="SSF56281">
    <property type="entry name" value="Metallo-hydrolase/oxidoreductase"/>
    <property type="match status" value="1"/>
</dbReference>
<dbReference type="Proteomes" id="UP000182985">
    <property type="component" value="Unassembled WGS sequence"/>
</dbReference>
<dbReference type="SMART" id="SM00849">
    <property type="entry name" value="Lactamase_B"/>
    <property type="match status" value="1"/>
</dbReference>
<dbReference type="InterPro" id="IPR036866">
    <property type="entry name" value="RibonucZ/Hydroxyglut_hydro"/>
</dbReference>
<name>A0A1J6HW32_9HYPH</name>
<protein>
    <submittedName>
        <fullName evidence="2">Alkyl sulfatase</fullName>
    </submittedName>
</protein>
<comment type="caution">
    <text evidence="2">The sequence shown here is derived from an EMBL/GenBank/DDBJ whole genome shotgun (WGS) entry which is preliminary data.</text>
</comment>
<dbReference type="Pfam" id="PF00753">
    <property type="entry name" value="Lactamase_B"/>
    <property type="match status" value="1"/>
</dbReference>
<evidence type="ECO:0000259" key="1">
    <source>
        <dbReference type="SMART" id="SM00849"/>
    </source>
</evidence>
<evidence type="ECO:0000313" key="3">
    <source>
        <dbReference type="Proteomes" id="UP000182985"/>
    </source>
</evidence>
<proteinExistence type="predicted"/>
<dbReference type="Gene3D" id="1.25.40.880">
    <property type="entry name" value="Alkyl sulfatase, dimerisation domain"/>
    <property type="match status" value="1"/>
</dbReference>
<dbReference type="OrthoDB" id="9815874at2"/>
<dbReference type="AlphaFoldDB" id="A0A1J6HW32"/>
<dbReference type="InterPro" id="IPR029228">
    <property type="entry name" value="Alkyl_sulf_dimr"/>
</dbReference>
<accession>A0A1J6HW32</accession>
<dbReference type="Gene3D" id="3.60.15.30">
    <property type="entry name" value="Metallo-beta-lactamase domain"/>
    <property type="match status" value="1"/>
</dbReference>
<organism evidence="2 3">
    <name type="scientific">Brucella cytisi</name>
    <dbReference type="NCBI Taxonomy" id="407152"/>
    <lineage>
        <taxon>Bacteria</taxon>
        <taxon>Pseudomonadati</taxon>
        <taxon>Pseudomonadota</taxon>
        <taxon>Alphaproteobacteria</taxon>
        <taxon>Hyphomicrobiales</taxon>
        <taxon>Brucellaceae</taxon>
        <taxon>Brucella/Ochrobactrum group</taxon>
        <taxon>Brucella</taxon>
    </lineage>
</organism>
<reference evidence="2 3" key="1">
    <citation type="submission" date="2016-10" db="EMBL/GenBank/DDBJ databases">
        <title>The Draft Genome Sequence of the Potato Rhizosphere Bacteria Ochrobactrum sp. IPA7.2.</title>
        <authorList>
            <person name="Gogoleva N.E."/>
            <person name="Khlopko Y.A."/>
            <person name="Burygin G.L."/>
            <person name="Plotnikov A.O."/>
        </authorList>
    </citation>
    <scope>NUCLEOTIDE SEQUENCE [LARGE SCALE GENOMIC DNA]</scope>
    <source>
        <strain evidence="2 3">IPA7.2</strain>
    </source>
</reference>
<evidence type="ECO:0000313" key="2">
    <source>
        <dbReference type="EMBL" id="OIS90818.1"/>
    </source>
</evidence>
<dbReference type="CDD" id="cd07710">
    <property type="entry name" value="arylsulfatase_Sdsa1-like_MBL-fold"/>
    <property type="match status" value="1"/>
</dbReference>